<dbReference type="Gene3D" id="3.40.30.10">
    <property type="entry name" value="Glutaredoxin"/>
    <property type="match status" value="1"/>
</dbReference>
<keyword evidence="15" id="KW-1015">Disulfide bond</keyword>
<feature type="transmembrane region" description="Helical" evidence="24">
    <location>
        <begin position="180"/>
        <end position="206"/>
    </location>
</feature>
<comment type="caution">
    <text evidence="27">The sequence shown here is derived from an EMBL/GenBank/DDBJ whole genome shotgun (WGS) entry which is preliminary data.</text>
</comment>
<dbReference type="GO" id="GO:0005789">
    <property type="term" value="C:endoplasmic reticulum membrane"/>
    <property type="evidence" value="ECO:0007669"/>
    <property type="project" value="UniProtKB-SubCell"/>
</dbReference>
<comment type="subcellular location">
    <subcellularLocation>
        <location evidence="1">Endoplasmic reticulum membrane</location>
        <topology evidence="1">Single-pass type I membrane protein</topology>
    </subcellularLocation>
    <subcellularLocation>
        <location evidence="2">Mitochondrion membrane</location>
        <topology evidence="2">Single-pass type I membrane protein</topology>
    </subcellularLocation>
    <subcellularLocation>
        <location evidence="3">Secreted</location>
    </subcellularLocation>
</comment>
<organism evidence="27 28">
    <name type="scientific">Patella caerulea</name>
    <name type="common">Rayed Mediterranean limpet</name>
    <dbReference type="NCBI Taxonomy" id="87958"/>
    <lineage>
        <taxon>Eukaryota</taxon>
        <taxon>Metazoa</taxon>
        <taxon>Spiralia</taxon>
        <taxon>Lophotrochozoa</taxon>
        <taxon>Mollusca</taxon>
        <taxon>Gastropoda</taxon>
        <taxon>Patellogastropoda</taxon>
        <taxon>Patelloidea</taxon>
        <taxon>Patellidae</taxon>
        <taxon>Patella</taxon>
    </lineage>
</organism>
<keyword evidence="8 25" id="KW-0732">Signal</keyword>
<evidence type="ECO:0000256" key="14">
    <source>
        <dbReference type="ARBA" id="ARBA00023139"/>
    </source>
</evidence>
<reference evidence="27 28" key="1">
    <citation type="submission" date="2024-01" db="EMBL/GenBank/DDBJ databases">
        <title>The genome of the rayed Mediterranean limpet Patella caerulea (Linnaeus, 1758).</title>
        <authorList>
            <person name="Anh-Thu Weber A."/>
            <person name="Halstead-Nussloch G."/>
        </authorList>
    </citation>
    <scope>NUCLEOTIDE SEQUENCE [LARGE SCALE GENOMIC DNA]</scope>
    <source>
        <strain evidence="27">AATW-2023a</strain>
        <tissue evidence="27">Whole specimen</tissue>
    </source>
</reference>
<evidence type="ECO:0000256" key="8">
    <source>
        <dbReference type="ARBA" id="ARBA00022729"/>
    </source>
</evidence>
<dbReference type="EMBL" id="JAZGQO010000007">
    <property type="protein sequence ID" value="KAK6182696.1"/>
    <property type="molecule type" value="Genomic_DNA"/>
</dbReference>
<dbReference type="GO" id="GO:0003756">
    <property type="term" value="F:protein disulfide isomerase activity"/>
    <property type="evidence" value="ECO:0007669"/>
    <property type="project" value="UniProtKB-ARBA"/>
</dbReference>
<sequence>MATRKDTLTSVFVIISCYFILNEGKETDKPVVITEDNWRNILEGEWMIEFYAPWCPACRTFQSTWDAIAKWSKDLDVGIGQTDVTENPGLSGRFFVTALPTIYHVKDGVFRQYSGSRSESDLISFLDEKRFIELEPVSWMLDPKSLQMSAVGLFFKAAMVIRSFYNMMTTEYGIPEWGCYLLFAIMTIILGLLLGLVIVCCCDVLFPPKMNKLPPREIRQPNDARDKNEDLIDDTKPGEDDADEDDGEGEEDKKDKTVRKRKPQKAS</sequence>
<evidence type="ECO:0000256" key="20">
    <source>
        <dbReference type="ARBA" id="ARBA00072260"/>
    </source>
</evidence>
<keyword evidence="16" id="KW-0413">Isomerase</keyword>
<evidence type="ECO:0000256" key="23">
    <source>
        <dbReference type="SAM" id="MobiDB-lite"/>
    </source>
</evidence>
<evidence type="ECO:0000256" key="24">
    <source>
        <dbReference type="SAM" id="Phobius"/>
    </source>
</evidence>
<evidence type="ECO:0000256" key="2">
    <source>
        <dbReference type="ARBA" id="ARBA00004583"/>
    </source>
</evidence>
<evidence type="ECO:0000256" key="4">
    <source>
        <dbReference type="ARBA" id="ARBA00022448"/>
    </source>
</evidence>
<keyword evidence="18" id="KW-0449">Lipoprotein</keyword>
<dbReference type="InterPro" id="IPR052454">
    <property type="entry name" value="TMX_domain-containing"/>
</dbReference>
<evidence type="ECO:0000256" key="11">
    <source>
        <dbReference type="ARBA" id="ARBA00022989"/>
    </source>
</evidence>
<feature type="region of interest" description="Disordered" evidence="23">
    <location>
        <begin position="215"/>
        <end position="267"/>
    </location>
</feature>
<keyword evidence="4" id="KW-0813">Transport</keyword>
<evidence type="ECO:0000256" key="18">
    <source>
        <dbReference type="ARBA" id="ARBA00023288"/>
    </source>
</evidence>
<dbReference type="SUPFAM" id="SSF52833">
    <property type="entry name" value="Thioredoxin-like"/>
    <property type="match status" value="1"/>
</dbReference>
<keyword evidence="28" id="KW-1185">Reference proteome</keyword>
<evidence type="ECO:0000256" key="22">
    <source>
        <dbReference type="ARBA" id="ARBA00076905"/>
    </source>
</evidence>
<dbReference type="InterPro" id="IPR013766">
    <property type="entry name" value="Thioredoxin_domain"/>
</dbReference>
<feature type="signal peptide" evidence="25">
    <location>
        <begin position="1"/>
        <end position="24"/>
    </location>
</feature>
<dbReference type="GO" id="GO:0015036">
    <property type="term" value="F:disulfide oxidoreductase activity"/>
    <property type="evidence" value="ECO:0007669"/>
    <property type="project" value="TreeGrafter"/>
</dbReference>
<evidence type="ECO:0000256" key="3">
    <source>
        <dbReference type="ARBA" id="ARBA00004613"/>
    </source>
</evidence>
<evidence type="ECO:0000256" key="9">
    <source>
        <dbReference type="ARBA" id="ARBA00022824"/>
    </source>
</evidence>
<evidence type="ECO:0000256" key="25">
    <source>
        <dbReference type="SAM" id="SignalP"/>
    </source>
</evidence>
<feature type="compositionally biased region" description="Acidic residues" evidence="23">
    <location>
        <begin position="240"/>
        <end position="250"/>
    </location>
</feature>
<evidence type="ECO:0000256" key="16">
    <source>
        <dbReference type="ARBA" id="ARBA00023235"/>
    </source>
</evidence>
<evidence type="ECO:0000259" key="26">
    <source>
        <dbReference type="PROSITE" id="PS51352"/>
    </source>
</evidence>
<keyword evidence="9" id="KW-0256">Endoplasmic reticulum</keyword>
<dbReference type="InterPro" id="IPR036249">
    <property type="entry name" value="Thioredoxin-like_sf"/>
</dbReference>
<dbReference type="PANTHER" id="PTHR46107">
    <property type="entry name" value="DUMPY: SHORTER THAN WILD-TYPE"/>
    <property type="match status" value="1"/>
</dbReference>
<keyword evidence="14" id="KW-0564">Palmitate</keyword>
<name>A0AAN8PZV4_PATCE</name>
<keyword evidence="5" id="KW-0964">Secreted</keyword>
<keyword evidence="10" id="KW-0249">Electron transport</keyword>
<evidence type="ECO:0000256" key="17">
    <source>
        <dbReference type="ARBA" id="ARBA00023284"/>
    </source>
</evidence>
<dbReference type="GO" id="GO:0031966">
    <property type="term" value="C:mitochondrial membrane"/>
    <property type="evidence" value="ECO:0007669"/>
    <property type="project" value="UniProtKB-SubCell"/>
</dbReference>
<keyword evidence="7 24" id="KW-0812">Transmembrane</keyword>
<dbReference type="FunFam" id="3.40.30.10:FF:000117">
    <property type="entry name" value="thioredoxin-related transmembrane protein 1"/>
    <property type="match status" value="1"/>
</dbReference>
<dbReference type="AlphaFoldDB" id="A0AAN8PZV4"/>
<evidence type="ECO:0000256" key="10">
    <source>
        <dbReference type="ARBA" id="ARBA00022982"/>
    </source>
</evidence>
<dbReference type="PROSITE" id="PS51352">
    <property type="entry name" value="THIOREDOXIN_2"/>
    <property type="match status" value="1"/>
</dbReference>
<evidence type="ECO:0000313" key="27">
    <source>
        <dbReference type="EMBL" id="KAK6182696.1"/>
    </source>
</evidence>
<keyword evidence="11 24" id="KW-1133">Transmembrane helix</keyword>
<dbReference type="Pfam" id="PF00085">
    <property type="entry name" value="Thioredoxin"/>
    <property type="match status" value="1"/>
</dbReference>
<feature type="compositionally biased region" description="Basic residues" evidence="23">
    <location>
        <begin position="256"/>
        <end position="267"/>
    </location>
</feature>
<dbReference type="PROSITE" id="PS51257">
    <property type="entry name" value="PROKAR_LIPOPROTEIN"/>
    <property type="match status" value="1"/>
</dbReference>
<dbReference type="GO" id="GO:0005576">
    <property type="term" value="C:extracellular region"/>
    <property type="evidence" value="ECO:0007669"/>
    <property type="project" value="UniProtKB-SubCell"/>
</dbReference>
<keyword evidence="6" id="KW-0597">Phosphoprotein</keyword>
<dbReference type="InterPro" id="IPR017937">
    <property type="entry name" value="Thioredoxin_CS"/>
</dbReference>
<keyword evidence="13 24" id="KW-0472">Membrane</keyword>
<dbReference type="Proteomes" id="UP001347796">
    <property type="component" value="Unassembled WGS sequence"/>
</dbReference>
<evidence type="ECO:0000256" key="21">
    <source>
        <dbReference type="ARBA" id="ARBA00075863"/>
    </source>
</evidence>
<feature type="compositionally biased region" description="Basic and acidic residues" evidence="23">
    <location>
        <begin position="215"/>
        <end position="239"/>
    </location>
</feature>
<proteinExistence type="predicted"/>
<protein>
    <recommendedName>
        <fullName evidence="20">Thioredoxin-related transmembrane protein 1</fullName>
    </recommendedName>
    <alternativeName>
        <fullName evidence="22">Protein disulfide-isomerase TMX1</fullName>
    </alternativeName>
    <alternativeName>
        <fullName evidence="21">Thioredoxin domain-containing protein 1</fullName>
    </alternativeName>
</protein>
<evidence type="ECO:0000256" key="12">
    <source>
        <dbReference type="ARBA" id="ARBA00023128"/>
    </source>
</evidence>
<dbReference type="PANTHER" id="PTHR46107:SF3">
    <property type="entry name" value="THIOREDOXIN DOMAIN-CONTAINING PROTEIN"/>
    <property type="match status" value="1"/>
</dbReference>
<dbReference type="PROSITE" id="PS00194">
    <property type="entry name" value="THIOREDOXIN_1"/>
    <property type="match status" value="1"/>
</dbReference>
<feature type="chain" id="PRO_5042981239" description="Thioredoxin-related transmembrane protein 1" evidence="25">
    <location>
        <begin position="25"/>
        <end position="267"/>
    </location>
</feature>
<evidence type="ECO:0000313" key="28">
    <source>
        <dbReference type="Proteomes" id="UP001347796"/>
    </source>
</evidence>
<gene>
    <name evidence="27" type="ORF">SNE40_010320</name>
</gene>
<evidence type="ECO:0000256" key="7">
    <source>
        <dbReference type="ARBA" id="ARBA00022692"/>
    </source>
</evidence>
<evidence type="ECO:0000256" key="6">
    <source>
        <dbReference type="ARBA" id="ARBA00022553"/>
    </source>
</evidence>
<evidence type="ECO:0000256" key="15">
    <source>
        <dbReference type="ARBA" id="ARBA00023157"/>
    </source>
</evidence>
<comment type="subunit">
    <text evidence="19">Interacts with ATP2A2.</text>
</comment>
<evidence type="ECO:0000256" key="13">
    <source>
        <dbReference type="ARBA" id="ARBA00023136"/>
    </source>
</evidence>
<keyword evidence="12" id="KW-0496">Mitochondrion</keyword>
<feature type="transmembrane region" description="Helical" evidence="24">
    <location>
        <begin position="150"/>
        <end position="168"/>
    </location>
</feature>
<feature type="domain" description="Thioredoxin" evidence="26">
    <location>
        <begin position="1"/>
        <end position="131"/>
    </location>
</feature>
<evidence type="ECO:0000256" key="5">
    <source>
        <dbReference type="ARBA" id="ARBA00022525"/>
    </source>
</evidence>
<keyword evidence="17" id="KW-0676">Redox-active center</keyword>
<accession>A0AAN8PZV4</accession>
<evidence type="ECO:0000256" key="19">
    <source>
        <dbReference type="ARBA" id="ARBA00062962"/>
    </source>
</evidence>
<evidence type="ECO:0000256" key="1">
    <source>
        <dbReference type="ARBA" id="ARBA00004115"/>
    </source>
</evidence>